<dbReference type="PANTHER" id="PTHR20275">
    <property type="entry name" value="NAD KINASE"/>
    <property type="match status" value="1"/>
</dbReference>
<dbReference type="Pfam" id="PF01513">
    <property type="entry name" value="NAD_kinase"/>
    <property type="match status" value="1"/>
</dbReference>
<dbReference type="InterPro" id="IPR002504">
    <property type="entry name" value="NADK"/>
</dbReference>
<evidence type="ECO:0000313" key="8">
    <source>
        <dbReference type="Proteomes" id="UP000236311"/>
    </source>
</evidence>
<dbReference type="RefSeq" id="WP_103238929.1">
    <property type="nucleotide sequence ID" value="NZ_CANRXC010000014.1"/>
</dbReference>
<dbReference type="Gene3D" id="2.60.200.30">
    <property type="entry name" value="Probable inorganic polyphosphate/atp-NAD kinase, domain 2"/>
    <property type="match status" value="1"/>
</dbReference>
<comment type="catalytic activity">
    <reaction evidence="5 6">
        <text>NAD(+) + ATP = ADP + NADP(+) + H(+)</text>
        <dbReference type="Rhea" id="RHEA:18629"/>
        <dbReference type="ChEBI" id="CHEBI:15378"/>
        <dbReference type="ChEBI" id="CHEBI:30616"/>
        <dbReference type="ChEBI" id="CHEBI:57540"/>
        <dbReference type="ChEBI" id="CHEBI:58349"/>
        <dbReference type="ChEBI" id="CHEBI:456216"/>
        <dbReference type="EC" id="2.7.1.23"/>
    </reaction>
</comment>
<dbReference type="EMBL" id="OFSM01000007">
    <property type="protein sequence ID" value="SOY28846.1"/>
    <property type="molecule type" value="Genomic_DNA"/>
</dbReference>
<dbReference type="SUPFAM" id="SSF111331">
    <property type="entry name" value="NAD kinase/diacylglycerol kinase-like"/>
    <property type="match status" value="1"/>
</dbReference>
<accession>A0A2K4ZEG7</accession>
<dbReference type="GO" id="GO:0019674">
    <property type="term" value="P:NAD+ metabolic process"/>
    <property type="evidence" value="ECO:0007669"/>
    <property type="project" value="InterPro"/>
</dbReference>
<dbReference type="Proteomes" id="UP000236311">
    <property type="component" value="Unassembled WGS sequence"/>
</dbReference>
<keyword evidence="6" id="KW-0067">ATP-binding</keyword>
<comment type="similarity">
    <text evidence="6">Belongs to the NAD kinase family.</text>
</comment>
<feature type="active site" description="Proton acceptor" evidence="6">
    <location>
        <position position="69"/>
    </location>
</feature>
<comment type="subcellular location">
    <subcellularLocation>
        <location evidence="6">Cytoplasm</location>
    </subcellularLocation>
</comment>
<dbReference type="InterPro" id="IPR017437">
    <property type="entry name" value="ATP-NAD_kinase_PpnK-typ_C"/>
</dbReference>
<keyword evidence="6" id="KW-0547">Nucleotide-binding</keyword>
<dbReference type="EC" id="2.7.1.23" evidence="6"/>
<comment type="caution">
    <text evidence="6">Lacks conserved residue(s) required for the propagation of feature annotation.</text>
</comment>
<dbReference type="InterPro" id="IPR017438">
    <property type="entry name" value="ATP-NAD_kinase_N"/>
</dbReference>
<reference evidence="7 8" key="1">
    <citation type="submission" date="2018-01" db="EMBL/GenBank/DDBJ databases">
        <authorList>
            <person name="Gaut B.S."/>
            <person name="Morton B.R."/>
            <person name="Clegg M.T."/>
            <person name="Duvall M.R."/>
        </authorList>
    </citation>
    <scope>NUCLEOTIDE SEQUENCE [LARGE SCALE GENOMIC DNA]</scope>
    <source>
        <strain evidence="7">GP69</strain>
    </source>
</reference>
<evidence type="ECO:0000256" key="2">
    <source>
        <dbReference type="ARBA" id="ARBA00022777"/>
    </source>
</evidence>
<name>A0A2K4ZEG7_9FIRM</name>
<feature type="binding site" evidence="6">
    <location>
        <begin position="69"/>
        <end position="70"/>
    </location>
    <ligand>
        <name>NAD(+)</name>
        <dbReference type="ChEBI" id="CHEBI:57540"/>
    </ligand>
</feature>
<evidence type="ECO:0000256" key="4">
    <source>
        <dbReference type="ARBA" id="ARBA00023027"/>
    </source>
</evidence>
<dbReference type="GO" id="GO:0006741">
    <property type="term" value="P:NADP+ biosynthetic process"/>
    <property type="evidence" value="ECO:0007669"/>
    <property type="project" value="UniProtKB-UniRule"/>
</dbReference>
<evidence type="ECO:0000313" key="7">
    <source>
        <dbReference type="EMBL" id="SOY28846.1"/>
    </source>
</evidence>
<sequence length="287" mass="31465">MKHFLIYANEYKDKNLVTANRIRDFLQLKGQRAAISVMGGGREAGREPGEGGTEDIPADADCMIVLGGDGTVLEAVRAAKGRQIPIIGVNLGTLGYMTEIEPSGLEEALERLIAGDYVQESRMMLNGRILLSDGRVKEGWALNDIVISRSGSLQIIRFGIYVNGQFLNQYHADGMIVTTPTGSTGYNLSAGGPLVEPGAELIMLTPICPHSLNQRSIILSSRDIVEIEIPECREGREQTVEVSFDGSHVTPLRTGDRIRIARSDKVTEFIRLNQVSFLEVLHRKMQG</sequence>
<keyword evidence="6" id="KW-0963">Cytoplasm</keyword>
<evidence type="ECO:0000256" key="6">
    <source>
        <dbReference type="HAMAP-Rule" id="MF_00361"/>
    </source>
</evidence>
<comment type="function">
    <text evidence="6">Involved in the regulation of the intracellular balance of NAD and NADP, and is a key enzyme in the biosynthesis of NADP. Catalyzes specifically the phosphorylation on 2'-hydroxyl of the adenosine moiety of NAD to yield NADP.</text>
</comment>
<proteinExistence type="inferred from homology"/>
<dbReference type="PANTHER" id="PTHR20275:SF0">
    <property type="entry name" value="NAD KINASE"/>
    <property type="match status" value="1"/>
</dbReference>
<evidence type="ECO:0000256" key="3">
    <source>
        <dbReference type="ARBA" id="ARBA00022857"/>
    </source>
</evidence>
<keyword evidence="8" id="KW-1185">Reference proteome</keyword>
<dbReference type="HAMAP" id="MF_00361">
    <property type="entry name" value="NAD_kinase"/>
    <property type="match status" value="1"/>
</dbReference>
<dbReference type="Pfam" id="PF20143">
    <property type="entry name" value="NAD_kinase_C"/>
    <property type="match status" value="1"/>
</dbReference>
<dbReference type="InterPro" id="IPR016064">
    <property type="entry name" value="NAD/diacylglycerol_kinase_sf"/>
</dbReference>
<dbReference type="GO" id="GO:0051287">
    <property type="term" value="F:NAD binding"/>
    <property type="evidence" value="ECO:0007669"/>
    <property type="project" value="UniProtKB-ARBA"/>
</dbReference>
<feature type="binding site" evidence="6">
    <location>
        <position position="171"/>
    </location>
    <ligand>
        <name>NAD(+)</name>
        <dbReference type="ChEBI" id="CHEBI:57540"/>
    </ligand>
</feature>
<dbReference type="GO" id="GO:0003951">
    <property type="term" value="F:NAD+ kinase activity"/>
    <property type="evidence" value="ECO:0007669"/>
    <property type="project" value="UniProtKB-UniRule"/>
</dbReference>
<organism evidence="7 8">
    <name type="scientific">Acetatifactor muris</name>
    <dbReference type="NCBI Taxonomy" id="879566"/>
    <lineage>
        <taxon>Bacteria</taxon>
        <taxon>Bacillati</taxon>
        <taxon>Bacillota</taxon>
        <taxon>Clostridia</taxon>
        <taxon>Lachnospirales</taxon>
        <taxon>Lachnospiraceae</taxon>
        <taxon>Acetatifactor</taxon>
    </lineage>
</organism>
<dbReference type="AlphaFoldDB" id="A0A2K4ZEG7"/>
<keyword evidence="3 6" id="KW-0521">NADP</keyword>
<comment type="cofactor">
    <cofactor evidence="6">
        <name>a divalent metal cation</name>
        <dbReference type="ChEBI" id="CHEBI:60240"/>
    </cofactor>
</comment>
<dbReference type="GO" id="GO:0046872">
    <property type="term" value="F:metal ion binding"/>
    <property type="evidence" value="ECO:0007669"/>
    <property type="project" value="UniProtKB-UniRule"/>
</dbReference>
<gene>
    <name evidence="7" type="primary">ppnK</name>
    <name evidence="6" type="synonym">nadK</name>
    <name evidence="7" type="ORF">AMURIS_01560</name>
</gene>
<feature type="binding site" evidence="6">
    <location>
        <begin position="143"/>
        <end position="144"/>
    </location>
    <ligand>
        <name>NAD(+)</name>
        <dbReference type="ChEBI" id="CHEBI:57540"/>
    </ligand>
</feature>
<feature type="binding site" evidence="6">
    <location>
        <position position="173"/>
    </location>
    <ligand>
        <name>NAD(+)</name>
        <dbReference type="ChEBI" id="CHEBI:57540"/>
    </ligand>
</feature>
<dbReference type="GO" id="GO:0005737">
    <property type="term" value="C:cytoplasm"/>
    <property type="evidence" value="ECO:0007669"/>
    <property type="project" value="UniProtKB-SubCell"/>
</dbReference>
<dbReference type="OrthoDB" id="9774737at2"/>
<evidence type="ECO:0000256" key="1">
    <source>
        <dbReference type="ARBA" id="ARBA00022679"/>
    </source>
</evidence>
<keyword evidence="4 6" id="KW-0520">NAD</keyword>
<dbReference type="Gene3D" id="3.40.50.10330">
    <property type="entry name" value="Probable inorganic polyphosphate/atp-NAD kinase, domain 1"/>
    <property type="match status" value="1"/>
</dbReference>
<protein>
    <recommendedName>
        <fullName evidence="6">NAD kinase</fullName>
        <ecNumber evidence="6">2.7.1.23</ecNumber>
    </recommendedName>
    <alternativeName>
        <fullName evidence="6">ATP-dependent NAD kinase</fullName>
    </alternativeName>
</protein>
<keyword evidence="2 6" id="KW-0418">Kinase</keyword>
<feature type="binding site" evidence="6">
    <location>
        <begin position="184"/>
        <end position="189"/>
    </location>
    <ligand>
        <name>NAD(+)</name>
        <dbReference type="ChEBI" id="CHEBI:57540"/>
    </ligand>
</feature>
<keyword evidence="1 6" id="KW-0808">Transferase</keyword>
<dbReference type="GO" id="GO:0005524">
    <property type="term" value="F:ATP binding"/>
    <property type="evidence" value="ECO:0007669"/>
    <property type="project" value="UniProtKB-KW"/>
</dbReference>
<evidence type="ECO:0000256" key="5">
    <source>
        <dbReference type="ARBA" id="ARBA00047925"/>
    </source>
</evidence>